<evidence type="ECO:0000256" key="2">
    <source>
        <dbReference type="ARBA" id="ARBA00011984"/>
    </source>
</evidence>
<accession>A0A2G9TV37</accession>
<dbReference type="EMBL" id="KZ354170">
    <property type="protein sequence ID" value="PIO61120.1"/>
    <property type="molecule type" value="Genomic_DNA"/>
</dbReference>
<dbReference type="SMART" id="SM00175">
    <property type="entry name" value="RAB"/>
    <property type="match status" value="1"/>
</dbReference>
<reference evidence="5 6" key="1">
    <citation type="submission" date="2015-09" db="EMBL/GenBank/DDBJ databases">
        <title>Draft genome of the parasitic nematode Teladorsagia circumcincta isolate WARC Sus (inbred).</title>
        <authorList>
            <person name="Mitreva M."/>
        </authorList>
    </citation>
    <scope>NUCLEOTIDE SEQUENCE [LARGE SCALE GENOMIC DNA]</scope>
    <source>
        <strain evidence="5 6">S</strain>
    </source>
</reference>
<dbReference type="PROSITE" id="PS51419">
    <property type="entry name" value="RAB"/>
    <property type="match status" value="1"/>
</dbReference>
<name>A0A2G9TV37_TELCI</name>
<dbReference type="PROSITE" id="PS51421">
    <property type="entry name" value="RAS"/>
    <property type="match status" value="1"/>
</dbReference>
<dbReference type="PANTHER" id="PTHR45704">
    <property type="entry name" value="RAS-LIKE FAMILY MEMBER 11"/>
    <property type="match status" value="1"/>
</dbReference>
<evidence type="ECO:0000313" key="6">
    <source>
        <dbReference type="Proteomes" id="UP000230423"/>
    </source>
</evidence>
<comment type="similarity">
    <text evidence="1">Belongs to the small GTPase superfamily. Ras family.</text>
</comment>
<dbReference type="InterPro" id="IPR001806">
    <property type="entry name" value="Small_GTPase"/>
</dbReference>
<organism evidence="5 6">
    <name type="scientific">Teladorsagia circumcincta</name>
    <name type="common">Brown stomach worm</name>
    <name type="synonym">Ostertagia circumcincta</name>
    <dbReference type="NCBI Taxonomy" id="45464"/>
    <lineage>
        <taxon>Eukaryota</taxon>
        <taxon>Metazoa</taxon>
        <taxon>Ecdysozoa</taxon>
        <taxon>Nematoda</taxon>
        <taxon>Chromadorea</taxon>
        <taxon>Rhabditida</taxon>
        <taxon>Rhabditina</taxon>
        <taxon>Rhabditomorpha</taxon>
        <taxon>Strongyloidea</taxon>
        <taxon>Trichostrongylidae</taxon>
        <taxon>Teladorsagia</taxon>
    </lineage>
</organism>
<dbReference type="Pfam" id="PF00071">
    <property type="entry name" value="Ras"/>
    <property type="match status" value="1"/>
</dbReference>
<dbReference type="GO" id="GO:0003925">
    <property type="term" value="F:G protein activity"/>
    <property type="evidence" value="ECO:0007669"/>
    <property type="project" value="UniProtKB-EC"/>
</dbReference>
<dbReference type="SMART" id="SM00173">
    <property type="entry name" value="RAS"/>
    <property type="match status" value="1"/>
</dbReference>
<protein>
    <recommendedName>
        <fullName evidence="2">small monomeric GTPase</fullName>
        <ecNumber evidence="2">3.6.5.2</ecNumber>
    </recommendedName>
</protein>
<dbReference type="OrthoDB" id="265044at2759"/>
<dbReference type="Proteomes" id="UP000230423">
    <property type="component" value="Unassembled WGS sequence"/>
</dbReference>
<keyword evidence="3" id="KW-0378">Hydrolase</keyword>
<gene>
    <name evidence="5" type="ORF">TELCIR_17365</name>
</gene>
<dbReference type="InterPro" id="IPR051065">
    <property type="entry name" value="Ras-related_GTPase"/>
</dbReference>
<evidence type="ECO:0000256" key="1">
    <source>
        <dbReference type="ARBA" id="ARBA00008344"/>
    </source>
</evidence>
<evidence type="ECO:0000313" key="5">
    <source>
        <dbReference type="EMBL" id="PIO61120.1"/>
    </source>
</evidence>
<evidence type="ECO:0000256" key="3">
    <source>
        <dbReference type="ARBA" id="ARBA00022801"/>
    </source>
</evidence>
<dbReference type="SUPFAM" id="SSF52540">
    <property type="entry name" value="P-loop containing nucleoside triphosphate hydrolases"/>
    <property type="match status" value="2"/>
</dbReference>
<dbReference type="InterPro" id="IPR027417">
    <property type="entry name" value="P-loop_NTPase"/>
</dbReference>
<dbReference type="EC" id="3.6.5.2" evidence="2"/>
<dbReference type="AlphaFoldDB" id="A0A2G9TV37"/>
<dbReference type="Gene3D" id="3.40.50.300">
    <property type="entry name" value="P-loop containing nucleotide triphosphate hydrolases"/>
    <property type="match status" value="2"/>
</dbReference>
<keyword evidence="6" id="KW-1185">Reference proteome</keyword>
<dbReference type="SMART" id="SM00174">
    <property type="entry name" value="RHO"/>
    <property type="match status" value="1"/>
</dbReference>
<dbReference type="GO" id="GO:0005525">
    <property type="term" value="F:GTP binding"/>
    <property type="evidence" value="ECO:0007669"/>
    <property type="project" value="InterPro"/>
</dbReference>
<evidence type="ECO:0000256" key="4">
    <source>
        <dbReference type="ARBA" id="ARBA00048098"/>
    </source>
</evidence>
<dbReference type="PRINTS" id="PR00449">
    <property type="entry name" value="RASTRNSFRMNG"/>
</dbReference>
<proteinExistence type="inferred from homology"/>
<comment type="catalytic activity">
    <reaction evidence="4">
        <text>GTP + H2O = GDP + phosphate + H(+)</text>
        <dbReference type="Rhea" id="RHEA:19669"/>
        <dbReference type="ChEBI" id="CHEBI:15377"/>
        <dbReference type="ChEBI" id="CHEBI:15378"/>
        <dbReference type="ChEBI" id="CHEBI:37565"/>
        <dbReference type="ChEBI" id="CHEBI:43474"/>
        <dbReference type="ChEBI" id="CHEBI:58189"/>
        <dbReference type="EC" id="3.6.5.2"/>
    </reaction>
</comment>
<sequence>MGLSSVSYSQLERKSSFQSVNSVRSVGLAYKSPQCIVCGERPKTTPPVPNLELAVFLRTLKAEKMTEHENPAYRENIDDDSLSDDDYNCKRIRECRIGVMGASGVGKTSLTRVQYGNDILFSDLLGKRTEASLSNTFMIDIVDSDVRRNSEHCIQTSQGFVIMYSITDRESFYEAADIFTAIERARGGKVPIVLVGSKSDQHRKRRVTAFEGQTLARHMGCPFIEISARNNDCVNEVPIVLVGSKSDQHRKRRVTAFEGQTLARHMGCPFIEISARNNDCVNEAFLELMRIVERRRLMFCS</sequence>